<dbReference type="PANTHER" id="PTHR34353">
    <property type="entry name" value="CRISPR-ASSOCIATED ENDONUCLEASE CAS1 1"/>
    <property type="match status" value="1"/>
</dbReference>
<evidence type="ECO:0000256" key="10">
    <source>
        <dbReference type="HAMAP-Rule" id="MF_01470"/>
    </source>
</evidence>
<keyword evidence="8 10" id="KW-0464">Manganese</keyword>
<dbReference type="CDD" id="cd09634">
    <property type="entry name" value="Cas1_I-II-III"/>
    <property type="match status" value="1"/>
</dbReference>
<proteinExistence type="inferred from homology"/>
<dbReference type="NCBIfam" id="TIGR00287">
    <property type="entry name" value="cas1"/>
    <property type="match status" value="1"/>
</dbReference>
<evidence type="ECO:0000256" key="6">
    <source>
        <dbReference type="ARBA" id="ARBA00023118"/>
    </source>
</evidence>
<evidence type="ECO:0000256" key="2">
    <source>
        <dbReference type="ARBA" id="ARBA00022723"/>
    </source>
</evidence>
<sequence length="337" mass="38317">MPSLIVDEHGVSIGKTSKRLVVKKRGEVVGEYPVLDVEDVVVLSRGVAITSDALELCSEHGVLVHFTDYRHQPYAVLYAPGLHGTVKTRREQFAALGDRRGVQAVKGFLVGKLDNQVNTLKYFLRGVEDARLHREVELAIAEIGRHRQRLIELDGACLEEVRPDLLNAEALAAQAYWRGVAALLRDRVAFPGRQVWDPTDPVNLMLNYGYGLLGSVVMGGILRAGLDPYGGFLHTDRSGRESLRFDLMEEFRPLVDRVIVALLRRGLKPRLVEEEGRISLERETRRLLKERLLERFDQRELYNGQRHRLKTIIQLQARALASFLRDGKPYRPFRGKW</sequence>
<evidence type="ECO:0000313" key="11">
    <source>
        <dbReference type="EMBL" id="GGK05267.1"/>
    </source>
</evidence>
<keyword evidence="1 10" id="KW-0540">Nuclease</keyword>
<dbReference type="InterPro" id="IPR050646">
    <property type="entry name" value="Cas1"/>
</dbReference>
<dbReference type="PANTHER" id="PTHR34353:SF2">
    <property type="entry name" value="CRISPR-ASSOCIATED ENDONUCLEASE CAS1 1"/>
    <property type="match status" value="1"/>
</dbReference>
<evidence type="ECO:0000256" key="7">
    <source>
        <dbReference type="ARBA" id="ARBA00023125"/>
    </source>
</evidence>
<reference evidence="11" key="1">
    <citation type="journal article" date="2014" name="Int. J. Syst. Evol. Microbiol.">
        <title>Complete genome sequence of Corynebacterium casei LMG S-19264T (=DSM 44701T), isolated from a smear-ripened cheese.</title>
        <authorList>
            <consortium name="US DOE Joint Genome Institute (JGI-PGF)"/>
            <person name="Walter F."/>
            <person name="Albersmeier A."/>
            <person name="Kalinowski J."/>
            <person name="Ruckert C."/>
        </authorList>
    </citation>
    <scope>NUCLEOTIDE SEQUENCE</scope>
    <source>
        <strain evidence="11">JCM 14719</strain>
    </source>
</reference>
<dbReference type="Gene3D" id="3.100.10.20">
    <property type="entry name" value="CRISPR-associated endonuclease Cas1, N-terminal domain"/>
    <property type="match status" value="1"/>
</dbReference>
<keyword evidence="6 10" id="KW-0051">Antiviral defense</keyword>
<dbReference type="GO" id="GO:0046872">
    <property type="term" value="F:metal ion binding"/>
    <property type="evidence" value="ECO:0007669"/>
    <property type="project" value="UniProtKB-UniRule"/>
</dbReference>
<comment type="function">
    <text evidence="10">CRISPR (clustered regularly interspaced short palindromic repeat), is an adaptive immune system that provides protection against mobile genetic elements (viruses, transposable elements and conjugative plasmids). CRISPR clusters contain spacers, sequences complementary to antecedent mobile elements, and target invading nucleic acids. CRISPR clusters are transcribed and processed into CRISPR RNA (crRNA). Acts as a dsDNA endonuclease. Involved in the integration of spacer DNA into the CRISPR cassette.</text>
</comment>
<keyword evidence="3 10" id="KW-0255">Endonuclease</keyword>
<evidence type="ECO:0000256" key="4">
    <source>
        <dbReference type="ARBA" id="ARBA00022801"/>
    </source>
</evidence>
<gene>
    <name evidence="10 11" type="primary">cas1</name>
    <name evidence="11" type="ORF">GCM10007043_19090</name>
</gene>
<keyword evidence="2 10" id="KW-0479">Metal-binding</keyword>
<name>A0A8J3FCA2_9BACI</name>
<feature type="binding site" evidence="10">
    <location>
        <position position="234"/>
    </location>
    <ligand>
        <name>Mn(2+)</name>
        <dbReference type="ChEBI" id="CHEBI:29035"/>
    </ligand>
</feature>
<comment type="similarity">
    <text evidence="10">Belongs to the CRISPR-associated endonuclease Cas1 family.</text>
</comment>
<keyword evidence="7 10" id="KW-0238">DNA-binding</keyword>
<feature type="binding site" evidence="10">
    <location>
        <position position="169"/>
    </location>
    <ligand>
        <name>Mn(2+)</name>
        <dbReference type="ChEBI" id="CHEBI:29035"/>
    </ligand>
</feature>
<dbReference type="GO" id="GO:0051607">
    <property type="term" value="P:defense response to virus"/>
    <property type="evidence" value="ECO:0007669"/>
    <property type="project" value="UniProtKB-UniRule"/>
</dbReference>
<dbReference type="GO" id="GO:0004519">
    <property type="term" value="F:endonuclease activity"/>
    <property type="evidence" value="ECO:0007669"/>
    <property type="project" value="UniProtKB-UniRule"/>
</dbReference>
<feature type="binding site" evidence="10">
    <location>
        <position position="249"/>
    </location>
    <ligand>
        <name>Mn(2+)</name>
        <dbReference type="ChEBI" id="CHEBI:29035"/>
    </ligand>
</feature>
<accession>A0A8J3FCA2</accession>
<evidence type="ECO:0000313" key="12">
    <source>
        <dbReference type="Proteomes" id="UP000637720"/>
    </source>
</evidence>
<keyword evidence="5 10" id="KW-0460">Magnesium</keyword>
<dbReference type="Proteomes" id="UP000637720">
    <property type="component" value="Unassembled WGS sequence"/>
</dbReference>
<evidence type="ECO:0000256" key="1">
    <source>
        <dbReference type="ARBA" id="ARBA00022722"/>
    </source>
</evidence>
<dbReference type="RefSeq" id="WP_188817806.1">
    <property type="nucleotide sequence ID" value="NZ_BMOF01000045.1"/>
</dbReference>
<reference evidence="11" key="2">
    <citation type="submission" date="2020-09" db="EMBL/GenBank/DDBJ databases">
        <authorList>
            <person name="Sun Q."/>
            <person name="Ohkuma M."/>
        </authorList>
    </citation>
    <scope>NUCLEOTIDE SEQUENCE</scope>
    <source>
        <strain evidence="11">JCM 14719</strain>
    </source>
</reference>
<evidence type="ECO:0000256" key="8">
    <source>
        <dbReference type="ARBA" id="ARBA00023211"/>
    </source>
</evidence>
<dbReference type="InterPro" id="IPR042206">
    <property type="entry name" value="CRISPR-assoc_Cas1_C"/>
</dbReference>
<dbReference type="Pfam" id="PF01867">
    <property type="entry name" value="Cas_Cas1"/>
    <property type="match status" value="1"/>
</dbReference>
<dbReference type="EC" id="3.1.-.-" evidence="10"/>
<evidence type="ECO:0000256" key="3">
    <source>
        <dbReference type="ARBA" id="ARBA00022759"/>
    </source>
</evidence>
<dbReference type="AlphaFoldDB" id="A0A8J3FCA2"/>
<dbReference type="InterPro" id="IPR042211">
    <property type="entry name" value="CRISPR-assoc_Cas1_N"/>
</dbReference>
<protein>
    <recommendedName>
        <fullName evidence="10">CRISPR-associated endonuclease Cas1</fullName>
        <ecNumber evidence="10">3.1.-.-</ecNumber>
    </recommendedName>
</protein>
<keyword evidence="4 10" id="KW-0378">Hydrolase</keyword>
<evidence type="ECO:0000256" key="5">
    <source>
        <dbReference type="ARBA" id="ARBA00022842"/>
    </source>
</evidence>
<organism evidence="11 12">
    <name type="scientific">Calditerricola satsumensis</name>
    <dbReference type="NCBI Taxonomy" id="373054"/>
    <lineage>
        <taxon>Bacteria</taxon>
        <taxon>Bacillati</taxon>
        <taxon>Bacillota</taxon>
        <taxon>Bacilli</taxon>
        <taxon>Bacillales</taxon>
        <taxon>Bacillaceae</taxon>
        <taxon>Calditerricola</taxon>
    </lineage>
</organism>
<comment type="subunit">
    <text evidence="9 10">Homodimer, forms a heterotetramer with a Cas2 homodimer.</text>
</comment>
<dbReference type="GO" id="GO:0043571">
    <property type="term" value="P:maintenance of CRISPR repeat elements"/>
    <property type="evidence" value="ECO:0007669"/>
    <property type="project" value="UniProtKB-UniRule"/>
</dbReference>
<comment type="cofactor">
    <cofactor evidence="10">
        <name>Mg(2+)</name>
        <dbReference type="ChEBI" id="CHEBI:18420"/>
    </cofactor>
    <cofactor evidence="10">
        <name>Mn(2+)</name>
        <dbReference type="ChEBI" id="CHEBI:29035"/>
    </cofactor>
</comment>
<dbReference type="InterPro" id="IPR002729">
    <property type="entry name" value="CRISPR-assoc_Cas1"/>
</dbReference>
<evidence type="ECO:0000256" key="9">
    <source>
        <dbReference type="ARBA" id="ARBA00038592"/>
    </source>
</evidence>
<dbReference type="HAMAP" id="MF_01470">
    <property type="entry name" value="Cas1"/>
    <property type="match status" value="1"/>
</dbReference>
<comment type="caution">
    <text evidence="11">The sequence shown here is derived from an EMBL/GenBank/DDBJ whole genome shotgun (WGS) entry which is preliminary data.</text>
</comment>
<dbReference type="GO" id="GO:0003677">
    <property type="term" value="F:DNA binding"/>
    <property type="evidence" value="ECO:0007669"/>
    <property type="project" value="UniProtKB-KW"/>
</dbReference>
<dbReference type="Gene3D" id="1.20.120.920">
    <property type="entry name" value="CRISPR-associated endonuclease Cas1, C-terminal domain"/>
    <property type="match status" value="1"/>
</dbReference>
<dbReference type="GO" id="GO:0016787">
    <property type="term" value="F:hydrolase activity"/>
    <property type="evidence" value="ECO:0007669"/>
    <property type="project" value="UniProtKB-KW"/>
</dbReference>
<keyword evidence="12" id="KW-1185">Reference proteome</keyword>
<dbReference type="EMBL" id="BMOF01000045">
    <property type="protein sequence ID" value="GGK05267.1"/>
    <property type="molecule type" value="Genomic_DNA"/>
</dbReference>